<dbReference type="Gramene" id="KVI01391">
    <property type="protein sequence ID" value="KVI01391"/>
    <property type="gene ID" value="Ccrd_020345"/>
</dbReference>
<dbReference type="PANTHER" id="PTHR47987:SF3">
    <property type="entry name" value="OS08G0249100 PROTEIN"/>
    <property type="match status" value="1"/>
</dbReference>
<evidence type="ECO:0000256" key="5">
    <source>
        <dbReference type="ARBA" id="ARBA00022840"/>
    </source>
</evidence>
<keyword evidence="2" id="KW-0808">Transferase</keyword>
<dbReference type="OMA" id="EVANYCY"/>
<dbReference type="FunFam" id="3.30.200.20:FF:000325">
    <property type="entry name" value="Putative receptor-like serine/threonine-protein kinase"/>
    <property type="match status" value="1"/>
</dbReference>
<evidence type="ECO:0000256" key="7">
    <source>
        <dbReference type="SAM" id="MobiDB-lite"/>
    </source>
</evidence>
<keyword evidence="3 6" id="KW-0547">Nucleotide-binding</keyword>
<evidence type="ECO:0000313" key="10">
    <source>
        <dbReference type="Proteomes" id="UP000243975"/>
    </source>
</evidence>
<dbReference type="InterPro" id="IPR011009">
    <property type="entry name" value="Kinase-like_dom_sf"/>
</dbReference>
<dbReference type="InterPro" id="IPR000719">
    <property type="entry name" value="Prot_kinase_dom"/>
</dbReference>
<organism evidence="9 10">
    <name type="scientific">Cynara cardunculus var. scolymus</name>
    <name type="common">Globe artichoke</name>
    <name type="synonym">Cynara scolymus</name>
    <dbReference type="NCBI Taxonomy" id="59895"/>
    <lineage>
        <taxon>Eukaryota</taxon>
        <taxon>Viridiplantae</taxon>
        <taxon>Streptophyta</taxon>
        <taxon>Embryophyta</taxon>
        <taxon>Tracheophyta</taxon>
        <taxon>Spermatophyta</taxon>
        <taxon>Magnoliopsida</taxon>
        <taxon>eudicotyledons</taxon>
        <taxon>Gunneridae</taxon>
        <taxon>Pentapetalae</taxon>
        <taxon>asterids</taxon>
        <taxon>campanulids</taxon>
        <taxon>Asterales</taxon>
        <taxon>Asteraceae</taxon>
        <taxon>Carduoideae</taxon>
        <taxon>Cardueae</taxon>
        <taxon>Carduinae</taxon>
        <taxon>Cynara</taxon>
    </lineage>
</organism>
<evidence type="ECO:0000256" key="6">
    <source>
        <dbReference type="PROSITE-ProRule" id="PRU10141"/>
    </source>
</evidence>
<dbReference type="InterPro" id="IPR008271">
    <property type="entry name" value="Ser/Thr_kinase_AS"/>
</dbReference>
<dbReference type="PROSITE" id="PS00107">
    <property type="entry name" value="PROTEIN_KINASE_ATP"/>
    <property type="match status" value="1"/>
</dbReference>
<dbReference type="PROSITE" id="PS00108">
    <property type="entry name" value="PROTEIN_KINASE_ST"/>
    <property type="match status" value="1"/>
</dbReference>
<feature type="compositionally biased region" description="Basic and acidic residues" evidence="7">
    <location>
        <begin position="175"/>
        <end position="184"/>
    </location>
</feature>
<dbReference type="AlphaFoldDB" id="A0A103Y2N3"/>
<dbReference type="InterPro" id="IPR017441">
    <property type="entry name" value="Protein_kinase_ATP_BS"/>
</dbReference>
<name>A0A103Y2N3_CYNCS</name>
<dbReference type="GO" id="GO:0004672">
    <property type="term" value="F:protein kinase activity"/>
    <property type="evidence" value="ECO:0007669"/>
    <property type="project" value="InterPro"/>
</dbReference>
<feature type="domain" description="Protein kinase" evidence="8">
    <location>
        <begin position="267"/>
        <end position="506"/>
    </location>
</feature>
<dbReference type="Gene3D" id="3.30.200.20">
    <property type="entry name" value="Phosphorylase Kinase, domain 1"/>
    <property type="match status" value="1"/>
</dbReference>
<dbReference type="Gene3D" id="1.10.510.10">
    <property type="entry name" value="Transferase(Phosphotransferase) domain 1"/>
    <property type="match status" value="1"/>
</dbReference>
<keyword evidence="1" id="KW-0723">Serine/threonine-protein kinase</keyword>
<dbReference type="PANTHER" id="PTHR47987">
    <property type="entry name" value="OS08G0249100 PROTEIN"/>
    <property type="match status" value="1"/>
</dbReference>
<evidence type="ECO:0000259" key="8">
    <source>
        <dbReference type="PROSITE" id="PS50011"/>
    </source>
</evidence>
<feature type="region of interest" description="Disordered" evidence="7">
    <location>
        <begin position="149"/>
        <end position="210"/>
    </location>
</feature>
<dbReference type="SMART" id="SM00220">
    <property type="entry name" value="S_TKc"/>
    <property type="match status" value="1"/>
</dbReference>
<evidence type="ECO:0000256" key="1">
    <source>
        <dbReference type="ARBA" id="ARBA00022527"/>
    </source>
</evidence>
<evidence type="ECO:0000256" key="3">
    <source>
        <dbReference type="ARBA" id="ARBA00022741"/>
    </source>
</evidence>
<dbReference type="STRING" id="59895.A0A103Y2N3"/>
<keyword evidence="10" id="KW-1185">Reference proteome</keyword>
<dbReference type="PROSITE" id="PS50011">
    <property type="entry name" value="PROTEIN_KINASE_DOM"/>
    <property type="match status" value="1"/>
</dbReference>
<protein>
    <submittedName>
        <fullName evidence="9">Concanavalin A-like lectin/glucanase, subgroup</fullName>
    </submittedName>
</protein>
<keyword evidence="4" id="KW-0418">Kinase</keyword>
<keyword evidence="5 6" id="KW-0067">ATP-binding</keyword>
<feature type="compositionally biased region" description="Basic and acidic residues" evidence="7">
    <location>
        <begin position="159"/>
        <end position="168"/>
    </location>
</feature>
<dbReference type="GO" id="GO:0005524">
    <property type="term" value="F:ATP binding"/>
    <property type="evidence" value="ECO:0007669"/>
    <property type="project" value="UniProtKB-UniRule"/>
</dbReference>
<dbReference type="InterPro" id="IPR046958">
    <property type="entry name" value="RBK1/2/STUNTED"/>
</dbReference>
<evidence type="ECO:0000313" key="9">
    <source>
        <dbReference type="EMBL" id="KVI01391.1"/>
    </source>
</evidence>
<comment type="caution">
    <text evidence="9">The sequence shown here is derived from an EMBL/GenBank/DDBJ whole genome shotgun (WGS) entry which is preliminary data.</text>
</comment>
<dbReference type="SUPFAM" id="SSF56112">
    <property type="entry name" value="Protein kinase-like (PK-like)"/>
    <property type="match status" value="1"/>
</dbReference>
<dbReference type="Pfam" id="PF07714">
    <property type="entry name" value="PK_Tyr_Ser-Thr"/>
    <property type="match status" value="1"/>
</dbReference>
<evidence type="ECO:0000256" key="2">
    <source>
        <dbReference type="ARBA" id="ARBA00022679"/>
    </source>
</evidence>
<sequence length="506" mass="57152">MIQSAPTKILIGISFDQERSMELLSSAICNLARPNDTVVALHVLVAQTTKKHTDKRGVSKSINRYRTRIRKAKAFVISVTGEFANVCRAKQVKLEARVGFSSSVGKGLVEEAKNMSSRVHQTQKYCLDNSPKSCSIVLVQKSDMKKQDFHSGNINEEDFSNKKSEQRSPRNVLDLSERDYHSTEEDSSSFEGSSIMESPPPLVARKSKGQSSFRKHISSLKRISSFLRSPFEPDTRKADMKLPIKEQQQTLLKCLSYEELAKATNNFHPDNIVGIGGYSEVYKGDLENGQVIAVKKLAKDNKDQNKEKEFLMELGILGHINHPNTASLVGCCVENGLYLIFNYYPNGTLSSALHGKTGKHIEWPERYKIAVGIARGLHYLHTCCKHRIIHRDIKASNVLLGPDFEPQAKPLMDSRDICRLIDPDLEGEYDSDQLYRLVLTSSYCVQQSSDWRPSMTEVLEVLQHGDDSEFAKSWRIPEFTQEENEMDDYSMIFGYDVPSDISLDDI</sequence>
<proteinExistence type="predicted"/>
<dbReference type="Proteomes" id="UP000243975">
    <property type="component" value="Unassembled WGS sequence"/>
</dbReference>
<evidence type="ECO:0000256" key="4">
    <source>
        <dbReference type="ARBA" id="ARBA00022777"/>
    </source>
</evidence>
<gene>
    <name evidence="9" type="ORF">Ccrd_020345</name>
</gene>
<reference evidence="9 10" key="1">
    <citation type="journal article" date="2016" name="Sci. Rep.">
        <title>The genome sequence of the outbreeding globe artichoke constructed de novo incorporating a phase-aware low-pass sequencing strategy of F1 progeny.</title>
        <authorList>
            <person name="Scaglione D."/>
            <person name="Reyes-Chin-Wo S."/>
            <person name="Acquadro A."/>
            <person name="Froenicke L."/>
            <person name="Portis E."/>
            <person name="Beitel C."/>
            <person name="Tirone M."/>
            <person name="Mauro R."/>
            <person name="Lo Monaco A."/>
            <person name="Mauromicale G."/>
            <person name="Faccioli P."/>
            <person name="Cattivelli L."/>
            <person name="Rieseberg L."/>
            <person name="Michelmore R."/>
            <person name="Lanteri S."/>
        </authorList>
    </citation>
    <scope>NUCLEOTIDE SEQUENCE [LARGE SCALE GENOMIC DNA]</scope>
    <source>
        <strain evidence="9">2C</strain>
    </source>
</reference>
<dbReference type="EMBL" id="LEKV01003109">
    <property type="protein sequence ID" value="KVI01391.1"/>
    <property type="molecule type" value="Genomic_DNA"/>
</dbReference>
<accession>A0A103Y2N3</accession>
<dbReference type="InterPro" id="IPR001245">
    <property type="entry name" value="Ser-Thr/Tyr_kinase_cat_dom"/>
</dbReference>
<feature type="binding site" evidence="6">
    <location>
        <position position="296"/>
    </location>
    <ligand>
        <name>ATP</name>
        <dbReference type="ChEBI" id="CHEBI:30616"/>
    </ligand>
</feature>